<accession>A0A9D1DQQ5</accession>
<gene>
    <name evidence="1" type="ORF">IAA54_06375</name>
</gene>
<dbReference type="Proteomes" id="UP000886785">
    <property type="component" value="Unassembled WGS sequence"/>
</dbReference>
<evidence type="ECO:0000313" key="1">
    <source>
        <dbReference type="EMBL" id="HIR57275.1"/>
    </source>
</evidence>
<comment type="caution">
    <text evidence="1">The sequence shown here is derived from an EMBL/GenBank/DDBJ whole genome shotgun (WGS) entry which is preliminary data.</text>
</comment>
<reference evidence="1" key="1">
    <citation type="submission" date="2020-10" db="EMBL/GenBank/DDBJ databases">
        <authorList>
            <person name="Gilroy R."/>
        </authorList>
    </citation>
    <scope>NUCLEOTIDE SEQUENCE</scope>
    <source>
        <strain evidence="1">ChiSjej1B19-7085</strain>
    </source>
</reference>
<dbReference type="AlphaFoldDB" id="A0A9D1DQQ5"/>
<evidence type="ECO:0000313" key="2">
    <source>
        <dbReference type="Proteomes" id="UP000886785"/>
    </source>
</evidence>
<sequence length="78" mass="8885">MKKENFLKKTGVFSDFSETAEFSRRRPSILKQGALPHLDRLLPSARKISARPGRRAQLEAFGFTEPGFFALPGRSTWF</sequence>
<dbReference type="EMBL" id="DVHF01000075">
    <property type="protein sequence ID" value="HIR57275.1"/>
    <property type="molecule type" value="Genomic_DNA"/>
</dbReference>
<protein>
    <submittedName>
        <fullName evidence="1">Uncharacterized protein</fullName>
    </submittedName>
</protein>
<name>A0A9D1DQQ5_9FIRM</name>
<organism evidence="1 2">
    <name type="scientific">Candidatus Gallacutalibacter pullicola</name>
    <dbReference type="NCBI Taxonomy" id="2840830"/>
    <lineage>
        <taxon>Bacteria</taxon>
        <taxon>Bacillati</taxon>
        <taxon>Bacillota</taxon>
        <taxon>Clostridia</taxon>
        <taxon>Eubacteriales</taxon>
        <taxon>Candidatus Gallacutalibacter</taxon>
    </lineage>
</organism>
<proteinExistence type="predicted"/>
<reference evidence="1" key="2">
    <citation type="journal article" date="2021" name="PeerJ">
        <title>Extensive microbial diversity within the chicken gut microbiome revealed by metagenomics and culture.</title>
        <authorList>
            <person name="Gilroy R."/>
            <person name="Ravi A."/>
            <person name="Getino M."/>
            <person name="Pursley I."/>
            <person name="Horton D.L."/>
            <person name="Alikhan N.F."/>
            <person name="Baker D."/>
            <person name="Gharbi K."/>
            <person name="Hall N."/>
            <person name="Watson M."/>
            <person name="Adriaenssens E.M."/>
            <person name="Foster-Nyarko E."/>
            <person name="Jarju S."/>
            <person name="Secka A."/>
            <person name="Antonio M."/>
            <person name="Oren A."/>
            <person name="Chaudhuri R.R."/>
            <person name="La Ragione R."/>
            <person name="Hildebrand F."/>
            <person name="Pallen M.J."/>
        </authorList>
    </citation>
    <scope>NUCLEOTIDE SEQUENCE</scope>
    <source>
        <strain evidence="1">ChiSjej1B19-7085</strain>
    </source>
</reference>